<dbReference type="PANTHER" id="PTHR32309">
    <property type="entry name" value="TYROSINE-PROTEIN KINASE"/>
    <property type="match status" value="1"/>
</dbReference>
<keyword evidence="9" id="KW-0067">ATP-binding</keyword>
<evidence type="ECO:0000256" key="9">
    <source>
        <dbReference type="ARBA" id="ARBA00022840"/>
    </source>
</evidence>
<dbReference type="NCBIfam" id="TIGR01007">
    <property type="entry name" value="eps_fam"/>
    <property type="match status" value="1"/>
</dbReference>
<evidence type="ECO:0000256" key="13">
    <source>
        <dbReference type="ARBA" id="ARBA00053015"/>
    </source>
</evidence>
<evidence type="ECO:0000259" key="17">
    <source>
        <dbReference type="Pfam" id="PF13614"/>
    </source>
</evidence>
<comment type="subcellular location">
    <subcellularLocation>
        <location evidence="1">Cell inner membrane</location>
        <topology evidence="1">Multi-pass membrane protein</topology>
    </subcellularLocation>
</comment>
<evidence type="ECO:0000256" key="10">
    <source>
        <dbReference type="ARBA" id="ARBA00022989"/>
    </source>
</evidence>
<dbReference type="eggNOG" id="COG0489">
    <property type="taxonomic scope" value="Bacteria"/>
</dbReference>
<sequence length="727" mass="79876">MSKDRAAVDVVSDEIDMGQIASLLWFGKSRIVLTTFLTLVAGLIWVIMSPPVYQADALLQIESKKSGLSLPTGMQDLLGGEDPRTLTEIDILRSRLVLGKVVDQLALDVSAAPLRLPLIGETISRLDLPHPSWLIPDRFGWNTERIVVGELEVPDDWIGEPMIVTATGNDGYTVSLPDGSERTGQLRKRLADNRLGLALRIDVLDGAEGRGFEVMRRAPQVAVEDLRSQFSAMETGRQSSVLRLILSGHDPEQVTRVLDAVAQTYLAQNISRSSAEAERSLAFIDEQLPLSEQAVAEAQNALNSYRQKQQSVDLTYETQALLETATEIERKLSELALQEEELKRQYTINHPTYQSLLENKAQLTDQLAKLRDESGKLPETQKEVFNLTRDLEVAQQVYLQLLNRSQELQVVRASSIGSVRILDSAQAGLNPVSPKKSLIMSLAIMIGLMIGTGWVLGRHFLRHGVQSSEELEKLGLAVFATIGHSPDAVGHRDSKGYLPILAVSNPTDLAVEAFRSLRTSLHFGMLDAKTNSVVMTSSAPGAGKSFNSVNLAVVAAQAGQRVCLIDADLRRGYLRRYFRLERNIPGLAELLAGDKTLAEVLHRGPVDTLDFMSCGRYPPNPSELLMRPTFEKLLETLNQTYDLIVLDAPPTLAVTDPVIMARSAGATILVVRHTETALGEVQAVQRAFDTAGARITGALLNGYRAQSGGRPDYQNYRYAYTSGEKDH</sequence>
<dbReference type="OrthoDB" id="230260at2"/>
<feature type="transmembrane region" description="Helical" evidence="15">
    <location>
        <begin position="31"/>
        <end position="48"/>
    </location>
</feature>
<dbReference type="Proteomes" id="UP000010121">
    <property type="component" value="Unassembled WGS sequence"/>
</dbReference>
<comment type="similarity">
    <text evidence="2">Belongs to the etk/wzc family.</text>
</comment>
<proteinExistence type="inferred from homology"/>
<dbReference type="GO" id="GO:0005524">
    <property type="term" value="F:ATP binding"/>
    <property type="evidence" value="ECO:0007669"/>
    <property type="project" value="UniProtKB-KW"/>
</dbReference>
<dbReference type="GO" id="GO:0042802">
    <property type="term" value="F:identical protein binding"/>
    <property type="evidence" value="ECO:0007669"/>
    <property type="project" value="UniProtKB-ARBA"/>
</dbReference>
<dbReference type="AlphaFoldDB" id="C8S2T3"/>
<evidence type="ECO:0000256" key="11">
    <source>
        <dbReference type="ARBA" id="ARBA00023136"/>
    </source>
</evidence>
<dbReference type="GO" id="GO:0005886">
    <property type="term" value="C:plasma membrane"/>
    <property type="evidence" value="ECO:0007669"/>
    <property type="project" value="UniProtKB-SubCell"/>
</dbReference>
<dbReference type="EC" id="2.7.10.2" evidence="19"/>
<evidence type="ECO:0000256" key="2">
    <source>
        <dbReference type="ARBA" id="ARBA00008883"/>
    </source>
</evidence>
<evidence type="ECO:0000256" key="6">
    <source>
        <dbReference type="ARBA" id="ARBA00022692"/>
    </source>
</evidence>
<comment type="caution">
    <text evidence="19">The sequence shown here is derived from an EMBL/GenBank/DDBJ whole genome shotgun (WGS) entry which is preliminary data.</text>
</comment>
<evidence type="ECO:0000256" key="4">
    <source>
        <dbReference type="ARBA" id="ARBA00022519"/>
    </source>
</evidence>
<protein>
    <submittedName>
        <fullName evidence="19">Capsular exopolysaccharide family</fullName>
        <ecNumber evidence="19">2.7.10.2</ecNumber>
    </submittedName>
</protein>
<organism evidence="19 20">
    <name type="scientific">Rhodobacter ferrooxidans</name>
    <dbReference type="NCBI Taxonomy" id="371731"/>
    <lineage>
        <taxon>Bacteria</taxon>
        <taxon>Pseudomonadati</taxon>
        <taxon>Pseudomonadota</taxon>
        <taxon>Alphaproteobacteria</taxon>
        <taxon>Rhodobacterales</taxon>
        <taxon>Rhodobacter group</taxon>
        <taxon>Rhodobacter</taxon>
    </lineage>
</organism>
<keyword evidence="8" id="KW-0418">Kinase</keyword>
<keyword evidence="10 15" id="KW-1133">Transmembrane helix</keyword>
<feature type="domain" description="Tyrosine-protein kinase G-rich" evidence="18">
    <location>
        <begin position="379"/>
        <end position="459"/>
    </location>
</feature>
<comment type="catalytic activity">
    <reaction evidence="13">
        <text>L-tyrosyl-[protein] + ATP = O-phospho-L-tyrosyl-[protein] + ADP + H(+)</text>
        <dbReference type="Rhea" id="RHEA:10596"/>
        <dbReference type="Rhea" id="RHEA-COMP:10136"/>
        <dbReference type="Rhea" id="RHEA-COMP:20101"/>
        <dbReference type="ChEBI" id="CHEBI:15378"/>
        <dbReference type="ChEBI" id="CHEBI:30616"/>
        <dbReference type="ChEBI" id="CHEBI:46858"/>
        <dbReference type="ChEBI" id="CHEBI:61978"/>
        <dbReference type="ChEBI" id="CHEBI:456216"/>
    </reaction>
</comment>
<dbReference type="CDD" id="cd05387">
    <property type="entry name" value="BY-kinase"/>
    <property type="match status" value="1"/>
</dbReference>
<evidence type="ECO:0000256" key="3">
    <source>
        <dbReference type="ARBA" id="ARBA00022475"/>
    </source>
</evidence>
<feature type="domain" description="AAA" evidence="17">
    <location>
        <begin position="538"/>
        <end position="678"/>
    </location>
</feature>
<dbReference type="InterPro" id="IPR032807">
    <property type="entry name" value="GNVR"/>
</dbReference>
<evidence type="ECO:0000256" key="12">
    <source>
        <dbReference type="ARBA" id="ARBA00023137"/>
    </source>
</evidence>
<gene>
    <name evidence="19" type="ORF">Rsw2DRAFT_2361</name>
</gene>
<keyword evidence="6 15" id="KW-0812">Transmembrane</keyword>
<dbReference type="RefSeq" id="WP_008031234.1">
    <property type="nucleotide sequence ID" value="NZ_ACYY01000015.1"/>
</dbReference>
<evidence type="ECO:0000256" key="5">
    <source>
        <dbReference type="ARBA" id="ARBA00022679"/>
    </source>
</evidence>
<dbReference type="STRING" id="371731.Rsw2DRAFT_2361"/>
<dbReference type="EMBL" id="ACYY01000015">
    <property type="protein sequence ID" value="EEW24759.1"/>
    <property type="molecule type" value="Genomic_DNA"/>
</dbReference>
<keyword evidence="4" id="KW-0997">Cell inner membrane</keyword>
<accession>C8S2T3</accession>
<keyword evidence="7" id="KW-0547">Nucleotide-binding</keyword>
<keyword evidence="11 15" id="KW-0472">Membrane</keyword>
<dbReference type="InterPro" id="IPR027417">
    <property type="entry name" value="P-loop_NTPase"/>
</dbReference>
<keyword evidence="5 19" id="KW-0808">Transferase</keyword>
<feature type="coiled-coil region" evidence="14">
    <location>
        <begin position="325"/>
        <end position="373"/>
    </location>
</feature>
<dbReference type="InterPro" id="IPR050445">
    <property type="entry name" value="Bact_polysacc_biosynth/exp"/>
</dbReference>
<evidence type="ECO:0000259" key="18">
    <source>
        <dbReference type="Pfam" id="PF13807"/>
    </source>
</evidence>
<dbReference type="Pfam" id="PF23607">
    <property type="entry name" value="WZC_N"/>
    <property type="match status" value="1"/>
</dbReference>
<dbReference type="PANTHER" id="PTHR32309:SF32">
    <property type="entry name" value="TYROSINE-PROTEIN KINASE ETK-RELATED"/>
    <property type="match status" value="1"/>
</dbReference>
<dbReference type="eggNOG" id="COG3206">
    <property type="taxonomic scope" value="Bacteria"/>
</dbReference>
<evidence type="ECO:0000256" key="15">
    <source>
        <dbReference type="SAM" id="Phobius"/>
    </source>
</evidence>
<evidence type="ECO:0000313" key="19">
    <source>
        <dbReference type="EMBL" id="EEW24759.1"/>
    </source>
</evidence>
<dbReference type="InterPro" id="IPR025669">
    <property type="entry name" value="AAA_dom"/>
</dbReference>
<dbReference type="Gene3D" id="3.40.50.300">
    <property type="entry name" value="P-loop containing nucleotide triphosphate hydrolases"/>
    <property type="match status" value="1"/>
</dbReference>
<evidence type="ECO:0000313" key="20">
    <source>
        <dbReference type="Proteomes" id="UP000010121"/>
    </source>
</evidence>
<evidence type="ECO:0000256" key="8">
    <source>
        <dbReference type="ARBA" id="ARBA00022777"/>
    </source>
</evidence>
<dbReference type="GO" id="GO:0004715">
    <property type="term" value="F:non-membrane spanning protein tyrosine kinase activity"/>
    <property type="evidence" value="ECO:0007669"/>
    <property type="project" value="UniProtKB-EC"/>
</dbReference>
<name>C8S2T3_9RHOB</name>
<dbReference type="FunFam" id="3.40.50.300:FF:000527">
    <property type="entry name" value="Tyrosine-protein kinase etk"/>
    <property type="match status" value="1"/>
</dbReference>
<evidence type="ECO:0000256" key="7">
    <source>
        <dbReference type="ARBA" id="ARBA00022741"/>
    </source>
</evidence>
<keyword evidence="14" id="KW-0175">Coiled coil</keyword>
<dbReference type="Pfam" id="PF13807">
    <property type="entry name" value="GNVR"/>
    <property type="match status" value="1"/>
</dbReference>
<dbReference type="InterPro" id="IPR005702">
    <property type="entry name" value="Wzc-like_C"/>
</dbReference>
<dbReference type="Pfam" id="PF02706">
    <property type="entry name" value="Wzz"/>
    <property type="match status" value="1"/>
</dbReference>
<dbReference type="SUPFAM" id="SSF52540">
    <property type="entry name" value="P-loop containing nucleoside triphosphate hydrolases"/>
    <property type="match status" value="1"/>
</dbReference>
<dbReference type="Pfam" id="PF13614">
    <property type="entry name" value="AAA_31"/>
    <property type="match status" value="1"/>
</dbReference>
<evidence type="ECO:0000256" key="14">
    <source>
        <dbReference type="SAM" id="Coils"/>
    </source>
</evidence>
<evidence type="ECO:0000259" key="16">
    <source>
        <dbReference type="Pfam" id="PF02706"/>
    </source>
</evidence>
<keyword evidence="20" id="KW-1185">Reference proteome</keyword>
<feature type="domain" description="Polysaccharide chain length determinant N-terminal" evidence="16">
    <location>
        <begin position="13"/>
        <end position="105"/>
    </location>
</feature>
<reference evidence="19 20" key="1">
    <citation type="submission" date="2009-08" db="EMBL/GenBank/DDBJ databases">
        <title>The draft genome of Rhodobacter sp. SW2.</title>
        <authorList>
            <consortium name="US DOE Joint Genome Institute (JGI-PGF)"/>
            <person name="Lucas S."/>
            <person name="Copeland A."/>
            <person name="Lapidus A."/>
            <person name="Glavina del Rio T."/>
            <person name="Tice H."/>
            <person name="Bruce D."/>
            <person name="Goodwin L."/>
            <person name="Pitluck S."/>
            <person name="Larimer F."/>
            <person name="Land M.L."/>
            <person name="Hauser L."/>
            <person name="Emerson D."/>
        </authorList>
    </citation>
    <scope>NUCLEOTIDE SEQUENCE [LARGE SCALE GENOMIC DNA]</scope>
    <source>
        <strain evidence="19 20">SW2</strain>
    </source>
</reference>
<keyword evidence="12" id="KW-0829">Tyrosine-protein kinase</keyword>
<keyword evidence="3" id="KW-1003">Cell membrane</keyword>
<dbReference type="InterPro" id="IPR003856">
    <property type="entry name" value="LPS_length_determ_N"/>
</dbReference>
<evidence type="ECO:0000256" key="1">
    <source>
        <dbReference type="ARBA" id="ARBA00004429"/>
    </source>
</evidence>